<dbReference type="AlphaFoldDB" id="A0A1C7NQW8"/>
<dbReference type="InterPro" id="IPR011992">
    <property type="entry name" value="EF-hand-dom_pair"/>
</dbReference>
<dbReference type="PROSITE" id="PS00018">
    <property type="entry name" value="EF_HAND_1"/>
    <property type="match status" value="1"/>
</dbReference>
<gene>
    <name evidence="9" type="primary">MSL10_2</name>
    <name evidence="9" type="ORF">A0J61_02285</name>
</gene>
<dbReference type="InParanoid" id="A0A1C7NQW8"/>
<dbReference type="InterPro" id="IPR058650">
    <property type="entry name" value="Msy1/2-like"/>
</dbReference>
<dbReference type="Gene3D" id="2.30.30.60">
    <property type="match status" value="1"/>
</dbReference>
<dbReference type="PROSITE" id="PS50222">
    <property type="entry name" value="EF_HAND_2"/>
    <property type="match status" value="1"/>
</dbReference>
<evidence type="ECO:0000256" key="7">
    <source>
        <dbReference type="SAM" id="Phobius"/>
    </source>
</evidence>
<dbReference type="InterPro" id="IPR010920">
    <property type="entry name" value="LSM_dom_sf"/>
</dbReference>
<evidence type="ECO:0000256" key="3">
    <source>
        <dbReference type="ARBA" id="ARBA00022837"/>
    </source>
</evidence>
<feature type="region of interest" description="Disordered" evidence="6">
    <location>
        <begin position="1"/>
        <end position="42"/>
    </location>
</feature>
<feature type="transmembrane region" description="Helical" evidence="7">
    <location>
        <begin position="98"/>
        <end position="126"/>
    </location>
</feature>
<evidence type="ECO:0000256" key="6">
    <source>
        <dbReference type="SAM" id="MobiDB-lite"/>
    </source>
</evidence>
<name>A0A1C7NQW8_9FUNG</name>
<feature type="transmembrane region" description="Helical" evidence="7">
    <location>
        <begin position="196"/>
        <end position="218"/>
    </location>
</feature>
<dbReference type="InterPro" id="IPR023408">
    <property type="entry name" value="MscS_beta-dom_sf"/>
</dbReference>
<feature type="compositionally biased region" description="Polar residues" evidence="6">
    <location>
        <begin position="795"/>
        <end position="810"/>
    </location>
</feature>
<protein>
    <submittedName>
        <fullName evidence="9">Mechanosensitive ion channel protein 10</fullName>
    </submittedName>
</protein>
<dbReference type="PANTHER" id="PTHR31323">
    <property type="entry name" value="MECHANOSENSITIVE ION CHANNEL PROTEIN MSY2"/>
    <property type="match status" value="1"/>
</dbReference>
<feature type="compositionally biased region" description="Acidic residues" evidence="6">
    <location>
        <begin position="24"/>
        <end position="41"/>
    </location>
</feature>
<feature type="compositionally biased region" description="Polar residues" evidence="6">
    <location>
        <begin position="11"/>
        <end position="23"/>
    </location>
</feature>
<keyword evidence="4 7" id="KW-1133">Transmembrane helix</keyword>
<feature type="region of interest" description="Disordered" evidence="6">
    <location>
        <begin position="785"/>
        <end position="827"/>
    </location>
</feature>
<feature type="compositionally biased region" description="Polar residues" evidence="6">
    <location>
        <begin position="289"/>
        <end position="316"/>
    </location>
</feature>
<evidence type="ECO:0000256" key="1">
    <source>
        <dbReference type="ARBA" id="ARBA00004370"/>
    </source>
</evidence>
<dbReference type="SUPFAM" id="SSF47473">
    <property type="entry name" value="EF-hand"/>
    <property type="match status" value="1"/>
</dbReference>
<evidence type="ECO:0000256" key="2">
    <source>
        <dbReference type="ARBA" id="ARBA00022692"/>
    </source>
</evidence>
<comment type="caution">
    <text evidence="9">The sequence shown here is derived from an EMBL/GenBank/DDBJ whole genome shotgun (WGS) entry which is preliminary data.</text>
</comment>
<keyword evidence="5 7" id="KW-0472">Membrane</keyword>
<dbReference type="GO" id="GO:0005262">
    <property type="term" value="F:calcium channel activity"/>
    <property type="evidence" value="ECO:0007669"/>
    <property type="project" value="TreeGrafter"/>
</dbReference>
<dbReference type="PANTHER" id="PTHR31323:SF1">
    <property type="entry name" value="MECHANOSENSITIVE ION CHANNEL PROTEIN"/>
    <property type="match status" value="1"/>
</dbReference>
<evidence type="ECO:0000256" key="5">
    <source>
        <dbReference type="ARBA" id="ARBA00023136"/>
    </source>
</evidence>
<dbReference type="SUPFAM" id="SSF50182">
    <property type="entry name" value="Sm-like ribonucleoproteins"/>
    <property type="match status" value="1"/>
</dbReference>
<feature type="compositionally biased region" description="Gly residues" evidence="6">
    <location>
        <begin position="818"/>
        <end position="827"/>
    </location>
</feature>
<dbReference type="Gene3D" id="1.10.238.10">
    <property type="entry name" value="EF-hand"/>
    <property type="match status" value="1"/>
</dbReference>
<feature type="transmembrane region" description="Helical" evidence="7">
    <location>
        <begin position="548"/>
        <end position="570"/>
    </location>
</feature>
<evidence type="ECO:0000313" key="9">
    <source>
        <dbReference type="EMBL" id="OBZ89654.1"/>
    </source>
</evidence>
<feature type="domain" description="EF-hand" evidence="8">
    <location>
        <begin position="492"/>
        <end position="527"/>
    </location>
</feature>
<keyword evidence="2 7" id="KW-0812">Transmembrane</keyword>
<organism evidence="9 10">
    <name type="scientific">Choanephora cucurbitarum</name>
    <dbReference type="NCBI Taxonomy" id="101091"/>
    <lineage>
        <taxon>Eukaryota</taxon>
        <taxon>Fungi</taxon>
        <taxon>Fungi incertae sedis</taxon>
        <taxon>Mucoromycota</taxon>
        <taxon>Mucoromycotina</taxon>
        <taxon>Mucoromycetes</taxon>
        <taxon>Mucorales</taxon>
        <taxon>Mucorineae</taxon>
        <taxon>Choanephoraceae</taxon>
        <taxon>Choanephoroideae</taxon>
        <taxon>Choanephora</taxon>
    </lineage>
</organism>
<dbReference type="OrthoDB" id="544685at2759"/>
<keyword evidence="3" id="KW-0106">Calcium</keyword>
<keyword evidence="10" id="KW-1185">Reference proteome</keyword>
<dbReference type="InterPro" id="IPR002048">
    <property type="entry name" value="EF_hand_dom"/>
</dbReference>
<reference evidence="9 10" key="1">
    <citation type="submission" date="2016-03" db="EMBL/GenBank/DDBJ databases">
        <title>Choanephora cucurbitarum.</title>
        <authorList>
            <person name="Min B."/>
            <person name="Park H."/>
            <person name="Park J.-H."/>
            <person name="Shin H.-D."/>
            <person name="Choi I.-G."/>
        </authorList>
    </citation>
    <scope>NUCLEOTIDE SEQUENCE [LARGE SCALE GENOMIC DNA]</scope>
    <source>
        <strain evidence="9 10">KUS-F28377</strain>
    </source>
</reference>
<feature type="transmembrane region" description="Helical" evidence="7">
    <location>
        <begin position="147"/>
        <end position="165"/>
    </location>
</feature>
<dbReference type="Proteomes" id="UP000093000">
    <property type="component" value="Unassembled WGS sequence"/>
</dbReference>
<dbReference type="GO" id="GO:0006874">
    <property type="term" value="P:intracellular calcium ion homeostasis"/>
    <property type="evidence" value="ECO:0007669"/>
    <property type="project" value="TreeGrafter"/>
</dbReference>
<dbReference type="EMBL" id="LUGH01000084">
    <property type="protein sequence ID" value="OBZ89654.1"/>
    <property type="molecule type" value="Genomic_DNA"/>
</dbReference>
<dbReference type="GO" id="GO:0005509">
    <property type="term" value="F:calcium ion binding"/>
    <property type="evidence" value="ECO:0007669"/>
    <property type="project" value="InterPro"/>
</dbReference>
<feature type="transmembrane region" description="Helical" evidence="7">
    <location>
        <begin position="61"/>
        <end position="83"/>
    </location>
</feature>
<dbReference type="InterPro" id="IPR018247">
    <property type="entry name" value="EF_Hand_1_Ca_BS"/>
</dbReference>
<sequence length="846" mass="96798">MMSEDEEKTGIQPSSDDGNTSASEEFDWEQDDPEDKTDNEETVGKAKKSFTFFFLSRKSSLISWIIFIFLTFASIAVCVVIFVKVKPQTDPTLTSYNLALWFTFVAFMFCISFVTQCAVEFIPWIIKNFAGFLFSRQTEILRARLSYYMALRLYIKLVGIGAWAWGSWAFLRWHIQSPANGQLPPYVATLERVMEILFLLALFLFIEKFILQLIVTSFHKKAYGDRLQKNERALRILDKLKRVKRTMPQDFLLKRIKRNKQRNQQTSQNKMYQADTEYNTSKTKFKPIINTNPGTPVSEEVPSTKQTVTFPPTHSLDTLIPIPPLNERHPDASKVIDEKAMQEDMPLDQEEDRGKDVKKKGYLSSMRQKVRRRHHRQTIEQESEIADERDEATTERHLGNFEKTQQPRRPINKRMNTGISGLSSNNSSILDAAFFNSWSIKGGYNRLFKESVLHQDPIRQAKVLARDIYHNIMGTSPVRHYLIESDLYDFFRTISEAREAFRLFDIDTNGDISKRELRAGCIRIYRERKDLARSMRDMSQVTGTLDNILLVVFACIWAVVVMAVFGVNVATQLTPLWSAFIAASFIFGSSAKDAFESILFVFVTHPFDTGDRILIDSENWTVASVGLMVTTFLKWSGDVIYVKNTVLATKYIINCRRTGNTTEALDIQISYHTPTWKIQALGDHMVKWANTYPKLYTPNSTGVNIINLENLNRITLTFYFEHTNNFQDLGGRWLRHNNFMMELKDELQRLCITYSKPDQPVVHAFPDTEESMSEEAKAQLDRYRESEETLRRRYTTSGAYRNVSSRYQNQADSASSQAGGGSGDGGGDSGVTAAGAATVVFTTGAM</sequence>
<evidence type="ECO:0000259" key="8">
    <source>
        <dbReference type="PROSITE" id="PS50222"/>
    </source>
</evidence>
<dbReference type="InterPro" id="IPR006685">
    <property type="entry name" value="MscS_channel_2nd"/>
</dbReference>
<dbReference type="SMART" id="SM00054">
    <property type="entry name" value="EFh"/>
    <property type="match status" value="1"/>
</dbReference>
<dbReference type="Pfam" id="PF25886">
    <property type="entry name" value="Msy1"/>
    <property type="match status" value="1"/>
</dbReference>
<dbReference type="FunCoup" id="A0A1C7NQW8">
    <property type="interactions" value="4"/>
</dbReference>
<evidence type="ECO:0000256" key="4">
    <source>
        <dbReference type="ARBA" id="ARBA00022989"/>
    </source>
</evidence>
<evidence type="ECO:0000313" key="10">
    <source>
        <dbReference type="Proteomes" id="UP000093000"/>
    </source>
</evidence>
<proteinExistence type="predicted"/>
<accession>A0A1C7NQW8</accession>
<feature type="region of interest" description="Disordered" evidence="6">
    <location>
        <begin position="285"/>
        <end position="326"/>
    </location>
</feature>
<dbReference type="Pfam" id="PF00924">
    <property type="entry name" value="MS_channel_2nd"/>
    <property type="match status" value="1"/>
</dbReference>
<comment type="subcellular location">
    <subcellularLocation>
        <location evidence="1">Membrane</location>
    </subcellularLocation>
</comment>
<dbReference type="GO" id="GO:0016020">
    <property type="term" value="C:membrane"/>
    <property type="evidence" value="ECO:0007669"/>
    <property type="project" value="UniProtKB-SubCell"/>
</dbReference>